<evidence type="ECO:0000313" key="19">
    <source>
        <dbReference type="Proteomes" id="UP001152799"/>
    </source>
</evidence>
<keyword evidence="7 17" id="KW-0812">Transmembrane</keyword>
<evidence type="ECO:0000256" key="1">
    <source>
        <dbReference type="ARBA" id="ARBA00003195"/>
    </source>
</evidence>
<accession>A0A9N9MCP4</accession>
<dbReference type="InterPro" id="IPR019329">
    <property type="entry name" value="NADH_UbQ_OxRdtase_ESSS_su"/>
</dbReference>
<evidence type="ECO:0000256" key="7">
    <source>
        <dbReference type="ARBA" id="ARBA00022692"/>
    </source>
</evidence>
<evidence type="ECO:0000256" key="9">
    <source>
        <dbReference type="ARBA" id="ARBA00022946"/>
    </source>
</evidence>
<evidence type="ECO:0000256" key="17">
    <source>
        <dbReference type="SAM" id="Phobius"/>
    </source>
</evidence>
<dbReference type="GO" id="GO:0005743">
    <property type="term" value="C:mitochondrial inner membrane"/>
    <property type="evidence" value="ECO:0007669"/>
    <property type="project" value="UniProtKB-SubCell"/>
</dbReference>
<comment type="function">
    <text evidence="1">Accessory subunit of the mitochondrial membrane respiratory chain NADH dehydrogenase (Complex I), that is believed not to be involved in catalysis. Complex I functions in the transfer of electrons from NADH to the respiratory chain. The immediate electron acceptor for the enzyme is believed to be ubiquinone.</text>
</comment>
<gene>
    <name evidence="18" type="ORF">CEUTPL_LOCUS1145</name>
</gene>
<comment type="subcellular location">
    <subcellularLocation>
        <location evidence="2">Mitochondrion inner membrane</location>
        <topology evidence="2">Single-pass membrane protein</topology>
    </subcellularLocation>
</comment>
<dbReference type="PANTHER" id="PTHR13327:SF0">
    <property type="entry name" value="NADH DEHYDROGENASE [UBIQUINONE] 1 BETA SUBCOMPLEX SUBUNIT 11, MITOCHONDRIAL"/>
    <property type="match status" value="1"/>
</dbReference>
<keyword evidence="12" id="KW-0496">Mitochondrion</keyword>
<keyword evidence="11 17" id="KW-1133">Transmembrane helix</keyword>
<comment type="subunit">
    <text evidence="16">Complex I is composed of 45 different subunits. Interacts with BCAP31.</text>
</comment>
<evidence type="ECO:0000256" key="8">
    <source>
        <dbReference type="ARBA" id="ARBA00022792"/>
    </source>
</evidence>
<keyword evidence="13 17" id="KW-0472">Membrane</keyword>
<keyword evidence="10" id="KW-0249">Electron transport</keyword>
<dbReference type="EMBL" id="OU892277">
    <property type="protein sequence ID" value="CAG9760413.1"/>
    <property type="molecule type" value="Genomic_DNA"/>
</dbReference>
<evidence type="ECO:0000256" key="4">
    <source>
        <dbReference type="ARBA" id="ARBA00018632"/>
    </source>
</evidence>
<dbReference type="AlphaFoldDB" id="A0A9N9MCP4"/>
<dbReference type="OrthoDB" id="5917019at2759"/>
<evidence type="ECO:0000256" key="5">
    <source>
        <dbReference type="ARBA" id="ARBA00022448"/>
    </source>
</evidence>
<evidence type="ECO:0000256" key="6">
    <source>
        <dbReference type="ARBA" id="ARBA00022660"/>
    </source>
</evidence>
<dbReference type="Pfam" id="PF10183">
    <property type="entry name" value="ESSS"/>
    <property type="match status" value="1"/>
</dbReference>
<keyword evidence="19" id="KW-1185">Reference proteome</keyword>
<name>A0A9N9MCP4_9CUCU</name>
<protein>
    <recommendedName>
        <fullName evidence="4">NADH dehydrogenase [ubiquinone] 1 beta subcomplex subunit 11, mitochondrial</fullName>
    </recommendedName>
    <alternativeName>
        <fullName evidence="15">Complex I-ESSS</fullName>
    </alternativeName>
    <alternativeName>
        <fullName evidence="14">NADH-ubiquinone oxidoreductase ESSS subunit</fullName>
    </alternativeName>
</protein>
<keyword evidence="9" id="KW-0809">Transit peptide</keyword>
<evidence type="ECO:0000256" key="15">
    <source>
        <dbReference type="ARBA" id="ARBA00031387"/>
    </source>
</evidence>
<dbReference type="Proteomes" id="UP001152799">
    <property type="component" value="Chromosome 1"/>
</dbReference>
<organism evidence="18 19">
    <name type="scientific">Ceutorhynchus assimilis</name>
    <name type="common">cabbage seed weevil</name>
    <dbReference type="NCBI Taxonomy" id="467358"/>
    <lineage>
        <taxon>Eukaryota</taxon>
        <taxon>Metazoa</taxon>
        <taxon>Ecdysozoa</taxon>
        <taxon>Arthropoda</taxon>
        <taxon>Hexapoda</taxon>
        <taxon>Insecta</taxon>
        <taxon>Pterygota</taxon>
        <taxon>Neoptera</taxon>
        <taxon>Endopterygota</taxon>
        <taxon>Coleoptera</taxon>
        <taxon>Polyphaga</taxon>
        <taxon>Cucujiformia</taxon>
        <taxon>Curculionidae</taxon>
        <taxon>Ceutorhynchinae</taxon>
        <taxon>Ceutorhynchus</taxon>
    </lineage>
</organism>
<evidence type="ECO:0000313" key="18">
    <source>
        <dbReference type="EMBL" id="CAG9760413.1"/>
    </source>
</evidence>
<evidence type="ECO:0000256" key="10">
    <source>
        <dbReference type="ARBA" id="ARBA00022982"/>
    </source>
</evidence>
<feature type="transmembrane region" description="Helical" evidence="17">
    <location>
        <begin position="71"/>
        <end position="91"/>
    </location>
</feature>
<dbReference type="PANTHER" id="PTHR13327">
    <property type="entry name" value="NADH-UBIQUINONE OXIDOREDUCTASE ESSS SUBUNIT, MITOCHONDRIAL PRECURSOR"/>
    <property type="match status" value="1"/>
</dbReference>
<evidence type="ECO:0000256" key="12">
    <source>
        <dbReference type="ARBA" id="ARBA00023128"/>
    </source>
</evidence>
<evidence type="ECO:0000256" key="14">
    <source>
        <dbReference type="ARBA" id="ARBA00030753"/>
    </source>
</evidence>
<proteinExistence type="inferred from homology"/>
<keyword evidence="8" id="KW-0999">Mitochondrion inner membrane</keyword>
<evidence type="ECO:0000256" key="11">
    <source>
        <dbReference type="ARBA" id="ARBA00022989"/>
    </source>
</evidence>
<keyword evidence="6" id="KW-0679">Respiratory chain</keyword>
<comment type="similarity">
    <text evidence="3">Belongs to the complex I NDUFB11 subunit family.</text>
</comment>
<evidence type="ECO:0000256" key="3">
    <source>
        <dbReference type="ARBA" id="ARBA00008915"/>
    </source>
</evidence>
<reference evidence="18" key="1">
    <citation type="submission" date="2022-01" db="EMBL/GenBank/DDBJ databases">
        <authorList>
            <person name="King R."/>
        </authorList>
    </citation>
    <scope>NUCLEOTIDE SEQUENCE</scope>
</reference>
<evidence type="ECO:0000256" key="16">
    <source>
        <dbReference type="ARBA" id="ARBA00046528"/>
    </source>
</evidence>
<evidence type="ECO:0000256" key="2">
    <source>
        <dbReference type="ARBA" id="ARBA00004434"/>
    </source>
</evidence>
<sequence length="144" mass="16451">MTNFASINRLISHRIRPVFQRRLVSTSKKNNDTVAAEACQSQTNTKVVVKSWVSYGYDHKNKTDDRSVMHVLMFGALTLCGVVGGFVWTYAPDYHLRDWGVREAFLELRRREAEGKLPIDPNFIPVEKIILPSDEELGDTEIII</sequence>
<evidence type="ECO:0000256" key="13">
    <source>
        <dbReference type="ARBA" id="ARBA00023136"/>
    </source>
</evidence>
<keyword evidence="5" id="KW-0813">Transport</keyword>